<keyword evidence="2" id="KW-1185">Reference proteome</keyword>
<evidence type="ECO:0000313" key="2">
    <source>
        <dbReference type="Proteomes" id="UP000030745"/>
    </source>
</evidence>
<protein>
    <submittedName>
        <fullName evidence="1">Uncharacterized protein</fullName>
    </submittedName>
</protein>
<accession>A0A067BU47</accession>
<dbReference type="EMBL" id="KK583275">
    <property type="protein sequence ID" value="KDO22054.1"/>
    <property type="molecule type" value="Genomic_DNA"/>
</dbReference>
<evidence type="ECO:0000313" key="1">
    <source>
        <dbReference type="EMBL" id="KDO22054.1"/>
    </source>
</evidence>
<organism evidence="1 2">
    <name type="scientific">Saprolegnia parasitica (strain CBS 223.65)</name>
    <dbReference type="NCBI Taxonomy" id="695850"/>
    <lineage>
        <taxon>Eukaryota</taxon>
        <taxon>Sar</taxon>
        <taxon>Stramenopiles</taxon>
        <taxon>Oomycota</taxon>
        <taxon>Saprolegniomycetes</taxon>
        <taxon>Saprolegniales</taxon>
        <taxon>Saprolegniaceae</taxon>
        <taxon>Saprolegnia</taxon>
    </lineage>
</organism>
<reference evidence="1 2" key="1">
    <citation type="journal article" date="2013" name="PLoS Genet.">
        <title>Distinctive expansion of potential virulence genes in the genome of the oomycete fish pathogen Saprolegnia parasitica.</title>
        <authorList>
            <person name="Jiang R.H."/>
            <person name="de Bruijn I."/>
            <person name="Haas B.J."/>
            <person name="Belmonte R."/>
            <person name="Lobach L."/>
            <person name="Christie J."/>
            <person name="van den Ackerveken G."/>
            <person name="Bottin A."/>
            <person name="Bulone V."/>
            <person name="Diaz-Moreno S.M."/>
            <person name="Dumas B."/>
            <person name="Fan L."/>
            <person name="Gaulin E."/>
            <person name="Govers F."/>
            <person name="Grenville-Briggs L.J."/>
            <person name="Horner N.R."/>
            <person name="Levin J.Z."/>
            <person name="Mammella M."/>
            <person name="Meijer H.J."/>
            <person name="Morris P."/>
            <person name="Nusbaum C."/>
            <person name="Oome S."/>
            <person name="Phillips A.J."/>
            <person name="van Rooyen D."/>
            <person name="Rzeszutek E."/>
            <person name="Saraiva M."/>
            <person name="Secombes C.J."/>
            <person name="Seidl M.F."/>
            <person name="Snel B."/>
            <person name="Stassen J.H."/>
            <person name="Sykes S."/>
            <person name="Tripathy S."/>
            <person name="van den Berg H."/>
            <person name="Vega-Arreguin J.C."/>
            <person name="Wawra S."/>
            <person name="Young S.K."/>
            <person name="Zeng Q."/>
            <person name="Dieguez-Uribeondo J."/>
            <person name="Russ C."/>
            <person name="Tyler B.M."/>
            <person name="van West P."/>
        </authorList>
    </citation>
    <scope>NUCLEOTIDE SEQUENCE [LARGE SCALE GENOMIC DNA]</scope>
    <source>
        <strain evidence="1 2">CBS 223.65</strain>
    </source>
</reference>
<dbReference type="GeneID" id="24134041"/>
<proteinExistence type="predicted"/>
<dbReference type="KEGG" id="spar:SPRG_12041"/>
<dbReference type="VEuPathDB" id="FungiDB:SPRG_12041"/>
<name>A0A067BU47_SAPPC</name>
<dbReference type="Proteomes" id="UP000030745">
    <property type="component" value="Unassembled WGS sequence"/>
</dbReference>
<gene>
    <name evidence="1" type="ORF">SPRG_12041</name>
</gene>
<sequence length="288" mass="32161">MEAMDLSARKRLRDRRAKQAARVRFLAEYNALTDAAAAMRRTLRGFSRAIDLAALADATRDSIMTNRTLAAHVADHGHRVELLRAWVTAQSRPQTVVLGTSTLVTWPRVRLPAAPRTVRALALEWLAERMRHATAYMDVHGRITAFQHVVAGSLDDAVAATWTTLVSIGPRTIVSTSKNSTTEVTYSMQQARTPQRDVHACFVQEGKTTLLSRPATRHASMLAFASLEHPDVLPMLRRGRSEHLEAELQQRLGLKATTLAQERYLRIESLLCEAQAQRCRLLRPCADP</sequence>
<dbReference type="RefSeq" id="XP_012207199.1">
    <property type="nucleotide sequence ID" value="XM_012351809.1"/>
</dbReference>
<dbReference type="AlphaFoldDB" id="A0A067BU47"/>